<comment type="similarity">
    <text evidence="2">Belongs to the peptidase M20A family.</text>
</comment>
<dbReference type="KEGG" id="gry:D7I44_10725"/>
<dbReference type="Pfam" id="PF07687">
    <property type="entry name" value="M20_dimer"/>
    <property type="match status" value="1"/>
</dbReference>
<dbReference type="Proteomes" id="UP000275069">
    <property type="component" value="Chromosome"/>
</dbReference>
<dbReference type="Pfam" id="PF01546">
    <property type="entry name" value="Peptidase_M20"/>
    <property type="match status" value="1"/>
</dbReference>
<dbReference type="FunFam" id="1.10.150.900:FF:000002">
    <property type="entry name" value="M20/M25/M40 family peptidase"/>
    <property type="match status" value="1"/>
</dbReference>
<dbReference type="InterPro" id="IPR002933">
    <property type="entry name" value="Peptidase_M20"/>
</dbReference>
<dbReference type="Gene3D" id="3.30.70.360">
    <property type="match status" value="1"/>
</dbReference>
<evidence type="ECO:0000313" key="7">
    <source>
        <dbReference type="EMBL" id="AYG03963.1"/>
    </source>
</evidence>
<keyword evidence="3" id="KW-0479">Metal-binding</keyword>
<dbReference type="EMBL" id="CP032624">
    <property type="protein sequence ID" value="AYG03963.1"/>
    <property type="molecule type" value="Genomic_DNA"/>
</dbReference>
<organism evidence="7 8">
    <name type="scientific">Gryllotalpicola protaetiae</name>
    <dbReference type="NCBI Taxonomy" id="2419771"/>
    <lineage>
        <taxon>Bacteria</taxon>
        <taxon>Bacillati</taxon>
        <taxon>Actinomycetota</taxon>
        <taxon>Actinomycetes</taxon>
        <taxon>Micrococcales</taxon>
        <taxon>Microbacteriaceae</taxon>
        <taxon>Gryllotalpicola</taxon>
    </lineage>
</organism>
<dbReference type="InterPro" id="IPR011650">
    <property type="entry name" value="Peptidase_M20_dimer"/>
</dbReference>
<keyword evidence="5" id="KW-0862">Zinc</keyword>
<comment type="cofactor">
    <cofactor evidence="1">
        <name>Zn(2+)</name>
        <dbReference type="ChEBI" id="CHEBI:29105"/>
    </cofactor>
</comment>
<evidence type="ECO:0000256" key="4">
    <source>
        <dbReference type="ARBA" id="ARBA00022801"/>
    </source>
</evidence>
<dbReference type="InterPro" id="IPR036264">
    <property type="entry name" value="Bact_exopeptidase_dim_dom"/>
</dbReference>
<protein>
    <submittedName>
        <fullName evidence="7">M20/M25/M40 family metallo-hydrolase</fullName>
    </submittedName>
</protein>
<evidence type="ECO:0000256" key="3">
    <source>
        <dbReference type="ARBA" id="ARBA00022723"/>
    </source>
</evidence>
<evidence type="ECO:0000256" key="1">
    <source>
        <dbReference type="ARBA" id="ARBA00001947"/>
    </source>
</evidence>
<dbReference type="GO" id="GO:0016787">
    <property type="term" value="F:hydrolase activity"/>
    <property type="evidence" value="ECO:0007669"/>
    <property type="project" value="UniProtKB-KW"/>
</dbReference>
<evidence type="ECO:0000259" key="6">
    <source>
        <dbReference type="Pfam" id="PF07687"/>
    </source>
</evidence>
<evidence type="ECO:0000313" key="8">
    <source>
        <dbReference type="Proteomes" id="UP000275069"/>
    </source>
</evidence>
<proteinExistence type="inferred from homology"/>
<dbReference type="SUPFAM" id="SSF55031">
    <property type="entry name" value="Bacterial exopeptidase dimerisation domain"/>
    <property type="match status" value="1"/>
</dbReference>
<dbReference type="PANTHER" id="PTHR43808:SF8">
    <property type="entry name" value="PEPTIDASE M20 DIMERISATION DOMAIN-CONTAINING PROTEIN"/>
    <property type="match status" value="1"/>
</dbReference>
<evidence type="ECO:0000256" key="2">
    <source>
        <dbReference type="ARBA" id="ARBA00006247"/>
    </source>
</evidence>
<reference evidence="7 8" key="1">
    <citation type="submission" date="2018-09" db="EMBL/GenBank/DDBJ databases">
        <title>Genome sequencing of strain 2DFW10M-5.</title>
        <authorList>
            <person name="Heo J."/>
            <person name="Kim S.-J."/>
            <person name="Kwon S.-W."/>
        </authorList>
    </citation>
    <scope>NUCLEOTIDE SEQUENCE [LARGE SCALE GENOMIC DNA]</scope>
    <source>
        <strain evidence="7 8">2DFW10M-5</strain>
    </source>
</reference>
<keyword evidence="4 7" id="KW-0378">Hydrolase</keyword>
<feature type="domain" description="Peptidase M20 dimerisation" evidence="6">
    <location>
        <begin position="197"/>
        <end position="323"/>
    </location>
</feature>
<gene>
    <name evidence="7" type="ORF">D7I44_10725</name>
</gene>
<dbReference type="Gene3D" id="3.40.630.10">
    <property type="entry name" value="Zn peptidases"/>
    <property type="match status" value="1"/>
</dbReference>
<accession>A0A387BJF6</accession>
<dbReference type="AlphaFoldDB" id="A0A387BJF6"/>
<dbReference type="RefSeq" id="WP_120789493.1">
    <property type="nucleotide sequence ID" value="NZ_CP032624.1"/>
</dbReference>
<dbReference type="InterPro" id="IPR050072">
    <property type="entry name" value="Peptidase_M20A"/>
</dbReference>
<name>A0A387BJF6_9MICO</name>
<keyword evidence="8" id="KW-1185">Reference proteome</keyword>
<evidence type="ECO:0000256" key="5">
    <source>
        <dbReference type="ARBA" id="ARBA00022833"/>
    </source>
</evidence>
<dbReference type="Gene3D" id="1.10.150.900">
    <property type="match status" value="1"/>
</dbReference>
<dbReference type="NCBIfam" id="NF005913">
    <property type="entry name" value="PRK07906.1"/>
    <property type="match status" value="1"/>
</dbReference>
<sequence length="437" mass="46438">MTEPSLLEREALQFAQELIRIESVNPGVALPAGDGEARTIEYIRERLADAGYEPLVGESVPGRANLVLRIPGSDPARGALLAHAHVDVVAAQGEDWTHPPFGGAIADGFLWGRGALDLKNYAAVLVAIARHFAREGVVPRRELILAFFSDEESGGVHGVRWVRREHPEWLAGATEALGEVGGFSVTLGDKRAYLVATAEKGVGWVRLRARGDAGHASRPSADNAVTRIAAALARLGEHRFPATHTPALDGFLAAASRLIGVELTPDNLEEHLDELGVAGPIVQFGLRHTVTPTVVAGGYKSNVIPGEASAELDTRSLPGPDAELKAVVQELAGPDVELTLGSWVPPLESPTDSPLLDILQAAIAAEDPDGVVVPYLLPASTDNKHLASLGIAGYGFVPLRTPPDFDAYGLLHAADERIPLESLFFSARVTERILREA</sequence>
<dbReference type="GO" id="GO:0046872">
    <property type="term" value="F:metal ion binding"/>
    <property type="evidence" value="ECO:0007669"/>
    <property type="project" value="UniProtKB-KW"/>
</dbReference>
<dbReference type="SUPFAM" id="SSF53187">
    <property type="entry name" value="Zn-dependent exopeptidases"/>
    <property type="match status" value="1"/>
</dbReference>
<dbReference type="OrthoDB" id="7055905at2"/>
<dbReference type="PANTHER" id="PTHR43808">
    <property type="entry name" value="ACETYLORNITHINE DEACETYLASE"/>
    <property type="match status" value="1"/>
</dbReference>